<dbReference type="PRINTS" id="PR00344">
    <property type="entry name" value="BCTRLSENSOR"/>
</dbReference>
<dbReference type="InterPro" id="IPR036097">
    <property type="entry name" value="HisK_dim/P_sf"/>
</dbReference>
<dbReference type="InterPro" id="IPR003594">
    <property type="entry name" value="HATPase_dom"/>
</dbReference>
<dbReference type="PROSITE" id="PS50109">
    <property type="entry name" value="HIS_KIN"/>
    <property type="match status" value="1"/>
</dbReference>
<evidence type="ECO:0000256" key="2">
    <source>
        <dbReference type="ARBA" id="ARBA00012438"/>
    </source>
</evidence>
<dbReference type="Proteomes" id="UP000282759">
    <property type="component" value="Unassembled WGS sequence"/>
</dbReference>
<dbReference type="PANTHER" id="PTHR43102">
    <property type="entry name" value="SLR1143 PROTEIN"/>
    <property type="match status" value="1"/>
</dbReference>
<dbReference type="EMBL" id="SACK01000015">
    <property type="protein sequence ID" value="RVT96536.1"/>
    <property type="molecule type" value="Genomic_DNA"/>
</dbReference>
<dbReference type="Gene3D" id="3.30.565.10">
    <property type="entry name" value="Histidine kinase-like ATPase, C-terminal domain"/>
    <property type="match status" value="1"/>
</dbReference>
<sequence>MSPANLPANESDRLRDLYSTELLDTPHEKEFDDIVNLASDLCSMPISLISLVDTNRQWFKARVGLEVDQTGRDISFCSHAILQDDLFEVTDALQDNRFSDNPLVVEDPSIRYYAGVPLITSGGSKLGTLCVIDRVPRYLTEKQRFALKVLAENVIKIAELRIKNRHLNYLGQTQKRIISILAHDVRNPLASLKSVIEFRKTDILDEEEATHMMDTISLQLDSTIDMIANVVNWGEMQLKFDKFSFEDVALFDLVKTISGSEVLNNRAKHNIIVNDVDKELFVRTDRRVLEFILRNLMSNANKFTENGTISISAKKQGSYTIIEVCDTGVGMPQEKADQLFAGTENAITAGTKNEKGNGLGLLLVKEFIDRMKGTITVESKPGEGTCFRIVL</sequence>
<reference evidence="5 6" key="1">
    <citation type="submission" date="2019-01" db="EMBL/GenBank/DDBJ databases">
        <authorList>
            <person name="Chen W.-M."/>
        </authorList>
    </citation>
    <scope>NUCLEOTIDE SEQUENCE [LARGE SCALE GENOMIC DNA]</scope>
    <source>
        <strain evidence="5 6">YBJ-36</strain>
    </source>
</reference>
<protein>
    <recommendedName>
        <fullName evidence="2">histidine kinase</fullName>
        <ecNumber evidence="2">2.7.13.3</ecNumber>
    </recommendedName>
</protein>
<keyword evidence="5" id="KW-0808">Transferase</keyword>
<dbReference type="PANTHER" id="PTHR43102:SF2">
    <property type="entry name" value="GAF DOMAIN-CONTAINING PROTEIN"/>
    <property type="match status" value="1"/>
</dbReference>
<comment type="caution">
    <text evidence="5">The sequence shown here is derived from an EMBL/GenBank/DDBJ whole genome shotgun (WGS) entry which is preliminary data.</text>
</comment>
<dbReference type="InterPro" id="IPR004358">
    <property type="entry name" value="Sig_transdc_His_kin-like_C"/>
</dbReference>
<comment type="catalytic activity">
    <reaction evidence="1">
        <text>ATP + protein L-histidine = ADP + protein N-phospho-L-histidine.</text>
        <dbReference type="EC" id="2.7.13.3"/>
    </reaction>
</comment>
<accession>A0A3S2VJY0</accession>
<dbReference type="Gene3D" id="1.10.287.130">
    <property type="match status" value="1"/>
</dbReference>
<dbReference type="AlphaFoldDB" id="A0A3S2VJY0"/>
<evidence type="ECO:0000256" key="3">
    <source>
        <dbReference type="ARBA" id="ARBA00022553"/>
    </source>
</evidence>
<dbReference type="SUPFAM" id="SSF47384">
    <property type="entry name" value="Homodimeric domain of signal transducing histidine kinase"/>
    <property type="match status" value="1"/>
</dbReference>
<dbReference type="InterPro" id="IPR005467">
    <property type="entry name" value="His_kinase_dom"/>
</dbReference>
<dbReference type="InterPro" id="IPR003661">
    <property type="entry name" value="HisK_dim/P_dom"/>
</dbReference>
<dbReference type="OrthoDB" id="9811889at2"/>
<proteinExistence type="predicted"/>
<dbReference type="Pfam" id="PF02518">
    <property type="entry name" value="HATPase_c"/>
    <property type="match status" value="1"/>
</dbReference>
<dbReference type="InterPro" id="IPR029016">
    <property type="entry name" value="GAF-like_dom_sf"/>
</dbReference>
<organism evidence="5 6">
    <name type="scientific">Mucilaginibacter limnophilus</name>
    <dbReference type="NCBI Taxonomy" id="1932778"/>
    <lineage>
        <taxon>Bacteria</taxon>
        <taxon>Pseudomonadati</taxon>
        <taxon>Bacteroidota</taxon>
        <taxon>Sphingobacteriia</taxon>
        <taxon>Sphingobacteriales</taxon>
        <taxon>Sphingobacteriaceae</taxon>
        <taxon>Mucilaginibacter</taxon>
    </lineage>
</organism>
<dbReference type="InterPro" id="IPR036890">
    <property type="entry name" value="HATPase_C_sf"/>
</dbReference>
<dbReference type="RefSeq" id="WP_127708505.1">
    <property type="nucleotide sequence ID" value="NZ_SACK01000015.1"/>
</dbReference>
<name>A0A3S2VJY0_9SPHI</name>
<dbReference type="InterPro" id="IPR003018">
    <property type="entry name" value="GAF"/>
</dbReference>
<evidence type="ECO:0000313" key="5">
    <source>
        <dbReference type="EMBL" id="RVT96536.1"/>
    </source>
</evidence>
<evidence type="ECO:0000259" key="4">
    <source>
        <dbReference type="PROSITE" id="PS50109"/>
    </source>
</evidence>
<feature type="domain" description="Histidine kinase" evidence="4">
    <location>
        <begin position="180"/>
        <end position="391"/>
    </location>
</feature>
<dbReference type="SUPFAM" id="SSF55781">
    <property type="entry name" value="GAF domain-like"/>
    <property type="match status" value="1"/>
</dbReference>
<evidence type="ECO:0000256" key="1">
    <source>
        <dbReference type="ARBA" id="ARBA00000085"/>
    </source>
</evidence>
<dbReference type="EC" id="2.7.13.3" evidence="2"/>
<keyword evidence="3" id="KW-0597">Phosphoprotein</keyword>
<dbReference type="Gene3D" id="3.30.450.40">
    <property type="match status" value="1"/>
</dbReference>
<keyword evidence="6" id="KW-1185">Reference proteome</keyword>
<keyword evidence="5" id="KW-0418">Kinase</keyword>
<dbReference type="CDD" id="cd00082">
    <property type="entry name" value="HisKA"/>
    <property type="match status" value="1"/>
</dbReference>
<dbReference type="GO" id="GO:0000155">
    <property type="term" value="F:phosphorelay sensor kinase activity"/>
    <property type="evidence" value="ECO:0007669"/>
    <property type="project" value="InterPro"/>
</dbReference>
<gene>
    <name evidence="5" type="ORF">EOD41_20115</name>
</gene>
<dbReference type="SUPFAM" id="SSF55874">
    <property type="entry name" value="ATPase domain of HSP90 chaperone/DNA topoisomerase II/histidine kinase"/>
    <property type="match status" value="1"/>
</dbReference>
<dbReference type="SMART" id="SM00387">
    <property type="entry name" value="HATPase_c"/>
    <property type="match status" value="1"/>
</dbReference>
<dbReference type="SMART" id="SM00388">
    <property type="entry name" value="HisKA"/>
    <property type="match status" value="1"/>
</dbReference>
<dbReference type="Pfam" id="PF01590">
    <property type="entry name" value="GAF"/>
    <property type="match status" value="1"/>
</dbReference>
<evidence type="ECO:0000313" key="6">
    <source>
        <dbReference type="Proteomes" id="UP000282759"/>
    </source>
</evidence>